<gene>
    <name evidence="1" type="ORF">RRG08_015078</name>
</gene>
<dbReference type="AlphaFoldDB" id="A0AAE1B7H9"/>
<proteinExistence type="predicted"/>
<organism evidence="1 2">
    <name type="scientific">Elysia crispata</name>
    <name type="common">lettuce slug</name>
    <dbReference type="NCBI Taxonomy" id="231223"/>
    <lineage>
        <taxon>Eukaryota</taxon>
        <taxon>Metazoa</taxon>
        <taxon>Spiralia</taxon>
        <taxon>Lophotrochozoa</taxon>
        <taxon>Mollusca</taxon>
        <taxon>Gastropoda</taxon>
        <taxon>Heterobranchia</taxon>
        <taxon>Euthyneura</taxon>
        <taxon>Panpulmonata</taxon>
        <taxon>Sacoglossa</taxon>
        <taxon>Placobranchoidea</taxon>
        <taxon>Plakobranchidae</taxon>
        <taxon>Elysia</taxon>
    </lineage>
</organism>
<evidence type="ECO:0000313" key="2">
    <source>
        <dbReference type="Proteomes" id="UP001283361"/>
    </source>
</evidence>
<reference evidence="1" key="1">
    <citation type="journal article" date="2023" name="G3 (Bethesda)">
        <title>A reference genome for the long-term kleptoplast-retaining sea slug Elysia crispata morphotype clarki.</title>
        <authorList>
            <person name="Eastman K.E."/>
            <person name="Pendleton A.L."/>
            <person name="Shaikh M.A."/>
            <person name="Suttiyut T."/>
            <person name="Ogas R."/>
            <person name="Tomko P."/>
            <person name="Gavelis G."/>
            <person name="Widhalm J.R."/>
            <person name="Wisecaver J.H."/>
        </authorList>
    </citation>
    <scope>NUCLEOTIDE SEQUENCE</scope>
    <source>
        <strain evidence="1">ECLA1</strain>
    </source>
</reference>
<name>A0AAE1B7H9_9GAST</name>
<dbReference type="EMBL" id="JAWDGP010000502">
    <property type="protein sequence ID" value="KAK3800112.1"/>
    <property type="molecule type" value="Genomic_DNA"/>
</dbReference>
<evidence type="ECO:0000313" key="1">
    <source>
        <dbReference type="EMBL" id="KAK3800112.1"/>
    </source>
</evidence>
<sequence length="332" mass="38080">MENIAQVDMEEREECDIDVPLFSEDIAFDYEGKNIKLPDLIESDLEIWTDYLGDYVNMWLRNTPGFFDDQKDKMVRLAFCPFLFGVTDNLPVAWVKLLVNLENLKPEKINEPFSATELDEYEMAEVIFKCCADLTKNKKDLTEILNFIYDIEERSGRGSHIDISYCLEKLVELKLAPILKEMEKQHGLCGRNLSDRPGLTGLWTALFSSLARLSLCFYFTHNMQRQLKRGNSPLLSTSASVVDIVDIDKNSRKPLHVSRKLSRYFLIGLAPTGPATYTNFRRLSLGRSMSKFRVCVCGGSQRDLHRRVPARSKVTAMAETRLILPFYGNRHG</sequence>
<comment type="caution">
    <text evidence="1">The sequence shown here is derived from an EMBL/GenBank/DDBJ whole genome shotgun (WGS) entry which is preliminary data.</text>
</comment>
<dbReference type="Proteomes" id="UP001283361">
    <property type="component" value="Unassembled WGS sequence"/>
</dbReference>
<protein>
    <submittedName>
        <fullName evidence="1">Uncharacterized protein</fullName>
    </submittedName>
</protein>
<keyword evidence="2" id="KW-1185">Reference proteome</keyword>
<accession>A0AAE1B7H9</accession>